<dbReference type="InterPro" id="IPR017853">
    <property type="entry name" value="GH"/>
</dbReference>
<evidence type="ECO:0000313" key="7">
    <source>
        <dbReference type="Proteomes" id="UP000262583"/>
    </source>
</evidence>
<accession>A0A2Z4Y8U3</accession>
<dbReference type="GO" id="GO:0005975">
    <property type="term" value="P:carbohydrate metabolic process"/>
    <property type="evidence" value="ECO:0007669"/>
    <property type="project" value="InterPro"/>
</dbReference>
<evidence type="ECO:0000256" key="4">
    <source>
        <dbReference type="SAM" id="SignalP"/>
    </source>
</evidence>
<dbReference type="GO" id="GO:0006032">
    <property type="term" value="P:chitin catabolic process"/>
    <property type="evidence" value="ECO:0007669"/>
    <property type="project" value="TreeGrafter"/>
</dbReference>
<feature type="compositionally biased region" description="Low complexity" evidence="3">
    <location>
        <begin position="436"/>
        <end position="453"/>
    </location>
</feature>
<evidence type="ECO:0000256" key="3">
    <source>
        <dbReference type="SAM" id="MobiDB-lite"/>
    </source>
</evidence>
<dbReference type="GO" id="GO:0008061">
    <property type="term" value="F:chitin binding"/>
    <property type="evidence" value="ECO:0007669"/>
    <property type="project" value="InterPro"/>
</dbReference>
<gene>
    <name evidence="6" type="ORF">BRCON_2704</name>
</gene>
<dbReference type="SUPFAM" id="SSF51445">
    <property type="entry name" value="(Trans)glycosidases"/>
    <property type="match status" value="1"/>
</dbReference>
<dbReference type="KEGG" id="schv:BRCON_2704"/>
<reference evidence="6 7" key="1">
    <citation type="submission" date="2018-05" db="EMBL/GenBank/DDBJ databases">
        <title>A metagenomic window into the 2 km-deep terrestrial subsurface aquifer revealed taxonomically and functionally diverse microbial community comprising novel uncultured bacterial lineages.</title>
        <authorList>
            <person name="Kadnikov V.V."/>
            <person name="Mardanov A.V."/>
            <person name="Beletsky A.V."/>
            <person name="Banks D."/>
            <person name="Pimenov N.V."/>
            <person name="Frank Y.A."/>
            <person name="Karnachuk O.V."/>
            <person name="Ravin N.V."/>
        </authorList>
    </citation>
    <scope>NUCLEOTIDE SEQUENCE [LARGE SCALE GENOMIC DNA]</scope>
    <source>
        <strain evidence="6">BY</strain>
    </source>
</reference>
<dbReference type="EMBL" id="CP030759">
    <property type="protein sequence ID" value="AXA37446.1"/>
    <property type="molecule type" value="Genomic_DNA"/>
</dbReference>
<proteinExistence type="predicted"/>
<dbReference type="PANTHER" id="PTHR11177:SF317">
    <property type="entry name" value="CHITINASE 12-RELATED"/>
    <property type="match status" value="1"/>
</dbReference>
<comment type="catalytic activity">
    <reaction evidence="1">
        <text>Random endo-hydrolysis of N-acetyl-beta-D-glucosaminide (1-&gt;4)-beta-linkages in chitin and chitodextrins.</text>
        <dbReference type="EC" id="3.2.1.14"/>
    </reaction>
</comment>
<dbReference type="SMART" id="SM00636">
    <property type="entry name" value="Glyco_18"/>
    <property type="match status" value="1"/>
</dbReference>
<evidence type="ECO:0000256" key="1">
    <source>
        <dbReference type="ARBA" id="ARBA00000822"/>
    </source>
</evidence>
<keyword evidence="6" id="KW-0378">Hydrolase</keyword>
<organism evidence="6 7">
    <name type="scientific">Sumerlaea chitinivorans</name>
    <dbReference type="NCBI Taxonomy" id="2250252"/>
    <lineage>
        <taxon>Bacteria</taxon>
        <taxon>Candidatus Sumerlaeota</taxon>
        <taxon>Candidatus Sumerlaeia</taxon>
        <taxon>Candidatus Sumerlaeales</taxon>
        <taxon>Candidatus Sumerlaeaceae</taxon>
        <taxon>Candidatus Sumerlaea</taxon>
    </lineage>
</organism>
<dbReference type="AlphaFoldDB" id="A0A2Z4Y8U3"/>
<dbReference type="GO" id="GO:0005576">
    <property type="term" value="C:extracellular region"/>
    <property type="evidence" value="ECO:0007669"/>
    <property type="project" value="TreeGrafter"/>
</dbReference>
<dbReference type="Pfam" id="PF00704">
    <property type="entry name" value="Glyco_hydro_18"/>
    <property type="match status" value="1"/>
</dbReference>
<evidence type="ECO:0000259" key="5">
    <source>
        <dbReference type="PROSITE" id="PS51910"/>
    </source>
</evidence>
<evidence type="ECO:0000256" key="2">
    <source>
        <dbReference type="ARBA" id="ARBA00012729"/>
    </source>
</evidence>
<dbReference type="InterPro" id="IPR050314">
    <property type="entry name" value="Glycosyl_Hydrlase_18"/>
</dbReference>
<protein>
    <recommendedName>
        <fullName evidence="2">chitinase</fullName>
        <ecNumber evidence="2">3.2.1.14</ecNumber>
    </recommendedName>
</protein>
<feature type="domain" description="GH18" evidence="5">
    <location>
        <begin position="36"/>
        <end position="372"/>
    </location>
</feature>
<dbReference type="PANTHER" id="PTHR11177">
    <property type="entry name" value="CHITINASE"/>
    <property type="match status" value="1"/>
</dbReference>
<sequence length="1037" mass="110267">MEGAMKNKVLSLCGFLALIVSASSFGAIEGRPDRDKIVFAYLQSPTSNDIRGVRWHALTHIGWSFITFDADANLGGVTSFNNRSAELKPGGVASNNGVKVVIVLANQNFDESILSTVMTSATLRQKLIDNVVAVVSNPTTGCDGVNLDFEFSWGTSTRDGIAAFIQGLYTALKALTPPRELSIYTIPSWSSTQYIASNLTNYTDYVIYSGYDFASGTTMQSVGEYGTTSTYSIVGNLDDYIAAGIPPEHLVLGLPFYTKSWDTDASGTYGGTGTEVGADSLLQANYDTLYRNPPYTKYYSNPTNHHTKWYKRLISGTTYRLTTFDDWETLEYKFRLVKAWKGANSRGKQLGGVAFWSLLWLIETQSVDPNNTGAGPQSLTRTLGFPYTLMEELFATPGVRTYFAESFEHISSDTNTGFNARWREPEDGPDDQNVDATASTRAPAAAPAGAPSGSNRVLAVSFRFTALPGRFFFKHQPLMGTNTPYSVDWGNALVHVSKNTKFLADIHVPSAYAGTTIRMVVRDANNQLEKGPAFNLTSAGWRQISFDLANDPVTAYTTSEGAYSSGNGVIDTAGGGARDITFAGFEISSTGFSGATGTINFDRILYQPSMPNNRQFVINEFRYATASKQFVEIAGPAGVTMPAGLELRTVSGFSGQVVDTVVVGGNTIPASGLYLVGASDLAAVRNQALPDGMLRNGAPNAIQLYDPNTGITYDSVVYQAAGGLNGLDGPGCPIVADFGPPWLGEVASGTSSLGDPYSAGRYPDGATTWVNGNDFSFMVATPGLPNGAGLTLPVSFNFESAPPQGFQTFQTFAVVTPPASVDPGNPHGKVYRCVDTSGGGVIGVIGDSSLGANGNGYQVTGEIYIPGSGEPAQAIGIGICGTQGSRFFPTASPGVSSYENGYWLIFENASGVGLNDGRPDHPGTFEFVQAVNDGNHASPTVFLGSKTLAQVGVTGGTWTTFRLAIDPNGSSGNQLIAQINNVDVYRGPIPAEGRTKGAFQIGFRENHTGAPAANEGTWIDNVTISPMNTAVSSWELY</sequence>
<feature type="region of interest" description="Disordered" evidence="3">
    <location>
        <begin position="418"/>
        <end position="453"/>
    </location>
</feature>
<feature type="chain" id="PRO_5016429008" description="chitinase" evidence="4">
    <location>
        <begin position="27"/>
        <end position="1037"/>
    </location>
</feature>
<dbReference type="PROSITE" id="PS51910">
    <property type="entry name" value="GH18_2"/>
    <property type="match status" value="1"/>
</dbReference>
<feature type="signal peptide" evidence="4">
    <location>
        <begin position="1"/>
        <end position="26"/>
    </location>
</feature>
<dbReference type="Proteomes" id="UP000262583">
    <property type="component" value="Chromosome"/>
</dbReference>
<keyword evidence="4" id="KW-0732">Signal</keyword>
<dbReference type="GO" id="GO:0008843">
    <property type="term" value="F:endochitinase activity"/>
    <property type="evidence" value="ECO:0007669"/>
    <property type="project" value="UniProtKB-EC"/>
</dbReference>
<dbReference type="InterPro" id="IPR001223">
    <property type="entry name" value="Glyco_hydro18_cat"/>
</dbReference>
<dbReference type="EC" id="3.2.1.14" evidence="2"/>
<name>A0A2Z4Y8U3_SUMC1</name>
<dbReference type="InterPro" id="IPR011583">
    <property type="entry name" value="Chitinase_II/V-like_cat"/>
</dbReference>
<evidence type="ECO:0000313" key="6">
    <source>
        <dbReference type="EMBL" id="AXA37446.1"/>
    </source>
</evidence>
<dbReference type="Gene3D" id="3.20.20.80">
    <property type="entry name" value="Glycosidases"/>
    <property type="match status" value="1"/>
</dbReference>